<dbReference type="EMBL" id="VNIQ01000001">
    <property type="protein sequence ID" value="TYQ08301.1"/>
    <property type="molecule type" value="Genomic_DNA"/>
</dbReference>
<proteinExistence type="predicted"/>
<dbReference type="AlphaFoldDB" id="A0A652YXA1"/>
<gene>
    <name evidence="1" type="ORF">FNL38_101672</name>
</gene>
<protein>
    <submittedName>
        <fullName evidence="1">Uncharacterized protein</fullName>
    </submittedName>
</protein>
<name>A0A652YXA1_NOCGL</name>
<accession>A0A652YXA1</accession>
<evidence type="ECO:0000313" key="1">
    <source>
        <dbReference type="EMBL" id="TYQ08301.1"/>
    </source>
</evidence>
<comment type="caution">
    <text evidence="1">The sequence shown here is derived from an EMBL/GenBank/DDBJ whole genome shotgun (WGS) entry which is preliminary data.</text>
</comment>
<reference evidence="1" key="1">
    <citation type="submission" date="2019-07" db="EMBL/GenBank/DDBJ databases">
        <title>Genomic Encyclopedia of Type Strains, Phase IV (KMG-IV): sequencing the most valuable type-strain genomes for metagenomic binning, comparative biology and taxonomic classification.</title>
        <authorList>
            <person name="Goeker M."/>
        </authorList>
    </citation>
    <scope>NUCLEOTIDE SEQUENCE</scope>
    <source>
        <strain evidence="1">DSM 44596</strain>
    </source>
</reference>
<sequence>MRPNRAVDEELKQVCPQHVPVVVVVLLAVLAAHHEAADATMSEESLVYGEVSEIFLDCLPFLGVEWLTRLDGIECRGRVSGVAGKGIWRQTGRQLITHSTTVRRSGGSAPLVTRTCSVGGMVRTNVRPDTMVFNAGKRCQEYLSVQVPSIRYPAFVIRFEAAVTAAAEQANLGPWRVLTA</sequence>
<organism evidence="1">
    <name type="scientific">Nocardia globerula</name>
    <dbReference type="NCBI Taxonomy" id="1818"/>
    <lineage>
        <taxon>Bacteria</taxon>
        <taxon>Bacillati</taxon>
        <taxon>Actinomycetota</taxon>
        <taxon>Actinomycetes</taxon>
        <taxon>Mycobacteriales</taxon>
        <taxon>Nocardiaceae</taxon>
        <taxon>Nocardia</taxon>
    </lineage>
</organism>